<evidence type="ECO:0000313" key="9">
    <source>
        <dbReference type="EMBL" id="BCS28068.1"/>
    </source>
</evidence>
<comment type="similarity">
    <text evidence="2 7">Belongs to the cytochrome P450 family.</text>
</comment>
<dbReference type="AlphaFoldDB" id="A0A7R7XW61"/>
<organism evidence="9 10">
    <name type="scientific">Aspergillus puulaauensis</name>
    <dbReference type="NCBI Taxonomy" id="1220207"/>
    <lineage>
        <taxon>Eukaryota</taxon>
        <taxon>Fungi</taxon>
        <taxon>Dikarya</taxon>
        <taxon>Ascomycota</taxon>
        <taxon>Pezizomycotina</taxon>
        <taxon>Eurotiomycetes</taxon>
        <taxon>Eurotiomycetidae</taxon>
        <taxon>Eurotiales</taxon>
        <taxon>Aspergillaceae</taxon>
        <taxon>Aspergillus</taxon>
    </lineage>
</organism>
<dbReference type="PRINTS" id="PR00463">
    <property type="entry name" value="EP450I"/>
</dbReference>
<dbReference type="GO" id="GO:0004497">
    <property type="term" value="F:monooxygenase activity"/>
    <property type="evidence" value="ECO:0007669"/>
    <property type="project" value="UniProtKB-KW"/>
</dbReference>
<evidence type="ECO:0000256" key="2">
    <source>
        <dbReference type="ARBA" id="ARBA00010617"/>
    </source>
</evidence>
<proteinExistence type="inferred from homology"/>
<dbReference type="Proteomes" id="UP000654913">
    <property type="component" value="Chromosome 6"/>
</dbReference>
<evidence type="ECO:0000256" key="4">
    <source>
        <dbReference type="ARBA" id="ARBA00023002"/>
    </source>
</evidence>
<keyword evidence="5 6" id="KW-0408">Iron</keyword>
<keyword evidence="7" id="KW-0503">Monooxygenase</keyword>
<dbReference type="SUPFAM" id="SSF48264">
    <property type="entry name" value="Cytochrome P450"/>
    <property type="match status" value="1"/>
</dbReference>
<keyword evidence="10" id="KW-1185">Reference proteome</keyword>
<evidence type="ECO:0000313" key="10">
    <source>
        <dbReference type="Proteomes" id="UP000654913"/>
    </source>
</evidence>
<evidence type="ECO:0000256" key="1">
    <source>
        <dbReference type="ARBA" id="ARBA00001971"/>
    </source>
</evidence>
<dbReference type="GO" id="GO:0020037">
    <property type="term" value="F:heme binding"/>
    <property type="evidence" value="ECO:0007669"/>
    <property type="project" value="InterPro"/>
</dbReference>
<dbReference type="GO" id="GO:0005506">
    <property type="term" value="F:iron ion binding"/>
    <property type="evidence" value="ECO:0007669"/>
    <property type="project" value="InterPro"/>
</dbReference>
<keyword evidence="8" id="KW-0472">Membrane</keyword>
<feature type="transmembrane region" description="Helical" evidence="8">
    <location>
        <begin position="309"/>
        <end position="331"/>
    </location>
</feature>
<protein>
    <recommendedName>
        <fullName evidence="11">Cytochrome P450</fullName>
    </recommendedName>
</protein>
<dbReference type="InterPro" id="IPR050121">
    <property type="entry name" value="Cytochrome_P450_monoxygenase"/>
</dbReference>
<dbReference type="PANTHER" id="PTHR24305:SF103">
    <property type="entry name" value="P450, PUTATIVE (EUROFUNG)-RELATED"/>
    <property type="match status" value="1"/>
</dbReference>
<dbReference type="InterPro" id="IPR017972">
    <property type="entry name" value="Cyt_P450_CS"/>
</dbReference>
<evidence type="ECO:0000256" key="8">
    <source>
        <dbReference type="SAM" id="Phobius"/>
    </source>
</evidence>
<dbReference type="InterPro" id="IPR036396">
    <property type="entry name" value="Cyt_P450_sf"/>
</dbReference>
<feature type="transmembrane region" description="Helical" evidence="8">
    <location>
        <begin position="20"/>
        <end position="41"/>
    </location>
</feature>
<evidence type="ECO:0000256" key="7">
    <source>
        <dbReference type="RuleBase" id="RU000461"/>
    </source>
</evidence>
<name>A0A7R7XW61_9EURO</name>
<keyword evidence="6 7" id="KW-0349">Heme</keyword>
<keyword evidence="3 6" id="KW-0479">Metal-binding</keyword>
<accession>A0A7R7XW61</accession>
<dbReference type="GO" id="GO:0016705">
    <property type="term" value="F:oxidoreductase activity, acting on paired donors, with incorporation or reduction of molecular oxygen"/>
    <property type="evidence" value="ECO:0007669"/>
    <property type="project" value="InterPro"/>
</dbReference>
<gene>
    <name evidence="9" type="ORF">APUU_61116S</name>
</gene>
<dbReference type="Pfam" id="PF00067">
    <property type="entry name" value="p450"/>
    <property type="match status" value="1"/>
</dbReference>
<evidence type="ECO:0000256" key="3">
    <source>
        <dbReference type="ARBA" id="ARBA00022723"/>
    </source>
</evidence>
<dbReference type="PRINTS" id="PR00385">
    <property type="entry name" value="P450"/>
</dbReference>
<comment type="cofactor">
    <cofactor evidence="1 6">
        <name>heme</name>
        <dbReference type="ChEBI" id="CHEBI:30413"/>
    </cofactor>
</comment>
<sequence length="520" mass="58567">MPLHDLARTALDAAATSSQHISPIHLALSLLATYLVSYVVYYRYLHPLAGYPGPFWASLTNFWKVYECWTMALPSRMCDVHARYGPVVRIGPNDLMFNGGETIAPIYKAGRKMPKGVFYDSFVSTVPEIFSTRDENFHTMRLKQIGQGFSPAALKNMEPMFDRHIQNLMGSLEKHARNGTVLDLKQALAFYGYDVTGQLAFDHNFETQVMDDPDKMPPLNNHFFLGNIYGCVANLLPWVRNWTAWLPWVQKMIKSRIELTGIAAECIARGMQRHNDKAEPGTLLAALIGATNPDTGEKLTAEEINSESFLFLVAGAHTTSSALVVLLFHLLHNKQILNKFIQEIDAVLPGQEYHVYPFKGLEASLPYGMACIREAFRIAPTAALLLPRVVTSPEGARIGQWHIPQGTNCAIVSTCLHHNPDIWGPSHNEYDPLRFVAGSERYNAMYHTYLLHFGQGNRQCIGRNIALMSIWKILVSVLKNYEFELVDPDEKFVMLEYGVGDKKGPLHVRVRRRGAIEPRP</sequence>
<dbReference type="Gene3D" id="1.10.630.10">
    <property type="entry name" value="Cytochrome P450"/>
    <property type="match status" value="1"/>
</dbReference>
<dbReference type="PANTHER" id="PTHR24305">
    <property type="entry name" value="CYTOCHROME P450"/>
    <property type="match status" value="1"/>
</dbReference>
<reference evidence="9" key="2">
    <citation type="submission" date="2021-02" db="EMBL/GenBank/DDBJ databases">
        <title>Aspergillus puulaauensis MK2 genome sequence.</title>
        <authorList>
            <person name="Futagami T."/>
            <person name="Mori K."/>
            <person name="Kadooka C."/>
            <person name="Tanaka T."/>
        </authorList>
    </citation>
    <scope>NUCLEOTIDE SEQUENCE</scope>
    <source>
        <strain evidence="9">MK2</strain>
    </source>
</reference>
<dbReference type="EMBL" id="AP024448">
    <property type="protein sequence ID" value="BCS28068.1"/>
    <property type="molecule type" value="Genomic_DNA"/>
</dbReference>
<evidence type="ECO:0000256" key="6">
    <source>
        <dbReference type="PIRSR" id="PIRSR602401-1"/>
    </source>
</evidence>
<dbReference type="OrthoDB" id="1470350at2759"/>
<evidence type="ECO:0008006" key="11">
    <source>
        <dbReference type="Google" id="ProtNLM"/>
    </source>
</evidence>
<keyword evidence="8" id="KW-1133">Transmembrane helix</keyword>
<dbReference type="InterPro" id="IPR001128">
    <property type="entry name" value="Cyt_P450"/>
</dbReference>
<keyword evidence="4 7" id="KW-0560">Oxidoreductase</keyword>
<evidence type="ECO:0000256" key="5">
    <source>
        <dbReference type="ARBA" id="ARBA00023004"/>
    </source>
</evidence>
<dbReference type="KEGG" id="apuu:APUU_61116S"/>
<feature type="binding site" description="axial binding residue" evidence="6">
    <location>
        <position position="460"/>
    </location>
    <ligand>
        <name>heme</name>
        <dbReference type="ChEBI" id="CHEBI:30413"/>
    </ligand>
    <ligandPart>
        <name>Fe</name>
        <dbReference type="ChEBI" id="CHEBI:18248"/>
    </ligandPart>
</feature>
<dbReference type="InterPro" id="IPR002401">
    <property type="entry name" value="Cyt_P450_E_grp-I"/>
</dbReference>
<keyword evidence="8" id="KW-0812">Transmembrane</keyword>
<dbReference type="RefSeq" id="XP_041560254.1">
    <property type="nucleotide sequence ID" value="XM_041694421.1"/>
</dbReference>
<reference evidence="9" key="1">
    <citation type="submission" date="2021-01" db="EMBL/GenBank/DDBJ databases">
        <authorList>
            <consortium name="Aspergillus puulaauensis MK2 genome sequencing consortium"/>
            <person name="Kazuki M."/>
            <person name="Futagami T."/>
        </authorList>
    </citation>
    <scope>NUCLEOTIDE SEQUENCE</scope>
    <source>
        <strain evidence="9">MK2</strain>
    </source>
</reference>
<dbReference type="GeneID" id="64978065"/>
<dbReference type="PROSITE" id="PS00086">
    <property type="entry name" value="CYTOCHROME_P450"/>
    <property type="match status" value="1"/>
</dbReference>